<feature type="region of interest" description="Disordered" evidence="2">
    <location>
        <begin position="543"/>
        <end position="564"/>
    </location>
</feature>
<feature type="compositionally biased region" description="Pro residues" evidence="2">
    <location>
        <begin position="606"/>
        <end position="616"/>
    </location>
</feature>
<evidence type="ECO:0000256" key="2">
    <source>
        <dbReference type="SAM" id="MobiDB-lite"/>
    </source>
</evidence>
<feature type="region of interest" description="Disordered" evidence="2">
    <location>
        <begin position="479"/>
        <end position="499"/>
    </location>
</feature>
<feature type="region of interest" description="Disordered" evidence="2">
    <location>
        <begin position="1"/>
        <end position="21"/>
    </location>
</feature>
<feature type="compositionally biased region" description="Low complexity" evidence="2">
    <location>
        <begin position="617"/>
        <end position="628"/>
    </location>
</feature>
<feature type="compositionally biased region" description="Low complexity" evidence="2">
    <location>
        <begin position="647"/>
        <end position="665"/>
    </location>
</feature>
<feature type="coiled-coil region" evidence="1">
    <location>
        <begin position="25"/>
        <end position="95"/>
    </location>
</feature>
<feature type="compositionally biased region" description="Basic and acidic residues" evidence="2">
    <location>
        <begin position="1"/>
        <end position="11"/>
    </location>
</feature>
<feature type="compositionally biased region" description="Polar residues" evidence="2">
    <location>
        <begin position="543"/>
        <end position="556"/>
    </location>
</feature>
<keyword evidence="4" id="KW-1185">Reference proteome</keyword>
<feature type="coiled-coil region" evidence="1">
    <location>
        <begin position="189"/>
        <end position="216"/>
    </location>
</feature>
<dbReference type="KEGG" id="lmat:92513310"/>
<sequence length="893" mass="95870">MEPKKRIDATSRTRTPSAISGGSVLQSLQNENDALRSELLRSKQREAQLQQQLEDLHRVAEQVVREAATSSKEQVRALEERCRLLAERLVGSKREEQVTETAHVGFLLRSQIEERRFLKRGLEAMLEVLVNAGGRATSACRVGELSASALPRPLGEEREAEVHTGDLYRLVMTVSDVLQGHTASEKLEKARIRLTLEQATSLLDELRDAVEDATRTAFDAAVQASFACDGFTTFTAGGDALQLSPVLMVPGTRPATKAPSASDFTPAPRRRDQQDHRPDGATSLRCQDAGASPCAYSAIAPSASAQFTLELEWVCDVLKACMKGAAEVRTLIGAAAEGLKAPPPPIERRRDASDRSSATEHVLPLASGASPEMNALLRSFLEDLCIIKQRAARQQEDMARQLAHEVERHFQSTQQYEQRIKLLEAECARLLGYVGRQASAPPTRTSAAVSADLMPALMPVLDTAVTPERYVASRDVSSLSERRRARPPGKPLAAASHALLDEQRTPLRVSGWLRPKVVRSAPPSALTSHITEVHDRAHANHNTSSHYSLQRLSSPSKPSPTVAPIVPSLAASSIRSAYRSERAMALSRASEATRPTPRVRSQLLSPAPPPVYPHAPPTARASTAPAHSFSPCRSSTAASTPSRPRGTAPLCTSTPAATPSSVPSTSKRRSSVPPDDATGGLLSLHKGTRTAAAPLPSAEPPLTITTAAVPRGSTSPSSDTSVATSRPGHETSGRHTCLAQEVYEEAAADVFSLNSTSFGDAISVLSSVRHLRSESSRVSDSGSPEAMRTPSPRRPVKRLSYFARASGEAAALRIGQQCHTSPAPPSGVLSGHASRDGSTVDTLREVEKLSTPPIWRRIKKEASFHHQQLSSPIAGDHASVLFGTPREVSEAKV</sequence>
<protein>
    <submittedName>
        <fullName evidence="3">Uncharacterized protein</fullName>
    </submittedName>
</protein>
<dbReference type="GeneID" id="92513310"/>
<feature type="region of interest" description="Disordered" evidence="2">
    <location>
        <begin position="585"/>
        <end position="682"/>
    </location>
</feature>
<dbReference type="EMBL" id="JAFEUZ010000028">
    <property type="protein sequence ID" value="KAG5474466.1"/>
    <property type="molecule type" value="Genomic_DNA"/>
</dbReference>
<dbReference type="OrthoDB" id="264404at2759"/>
<feature type="compositionally biased region" description="Basic and acidic residues" evidence="2">
    <location>
        <begin position="269"/>
        <end position="279"/>
    </location>
</feature>
<dbReference type="AlphaFoldDB" id="A0A836GG77"/>
<proteinExistence type="predicted"/>
<feature type="compositionally biased region" description="Polar residues" evidence="2">
    <location>
        <begin position="631"/>
        <end position="642"/>
    </location>
</feature>
<dbReference type="SMR" id="A0A836GG77"/>
<comment type="caution">
    <text evidence="3">The sequence shown here is derived from an EMBL/GenBank/DDBJ whole genome shotgun (WGS) entry which is preliminary data.</text>
</comment>
<feature type="region of interest" description="Disordered" evidence="2">
    <location>
        <begin position="251"/>
        <end position="284"/>
    </location>
</feature>
<feature type="region of interest" description="Disordered" evidence="2">
    <location>
        <begin position="769"/>
        <end position="793"/>
    </location>
</feature>
<reference evidence="3 4" key="1">
    <citation type="submission" date="2021-03" db="EMBL/GenBank/DDBJ databases">
        <title>Leishmania (Mundinia) martiniquensis Genome sequencing and assembly.</title>
        <authorList>
            <person name="Almutairi H."/>
            <person name="Gatherer D."/>
        </authorList>
    </citation>
    <scope>NUCLEOTIDE SEQUENCE [LARGE SCALE GENOMIC DNA]</scope>
    <source>
        <strain evidence="3">LSCM1</strain>
    </source>
</reference>
<feature type="region of interest" description="Disordered" evidence="2">
    <location>
        <begin position="707"/>
        <end position="734"/>
    </location>
</feature>
<feature type="compositionally biased region" description="Polar residues" evidence="2">
    <location>
        <begin position="712"/>
        <end position="724"/>
    </location>
</feature>
<evidence type="ECO:0000256" key="1">
    <source>
        <dbReference type="SAM" id="Coils"/>
    </source>
</evidence>
<dbReference type="RefSeq" id="XP_067177408.1">
    <property type="nucleotide sequence ID" value="XM_067320798.1"/>
</dbReference>
<keyword evidence="1" id="KW-0175">Coiled coil</keyword>
<dbReference type="Proteomes" id="UP000673552">
    <property type="component" value="Chromosome 28"/>
</dbReference>
<organism evidence="3 4">
    <name type="scientific">Leishmania martiniquensis</name>
    <dbReference type="NCBI Taxonomy" id="1580590"/>
    <lineage>
        <taxon>Eukaryota</taxon>
        <taxon>Discoba</taxon>
        <taxon>Euglenozoa</taxon>
        <taxon>Kinetoplastea</taxon>
        <taxon>Metakinetoplastina</taxon>
        <taxon>Trypanosomatida</taxon>
        <taxon>Trypanosomatidae</taxon>
        <taxon>Leishmaniinae</taxon>
        <taxon>Leishmania</taxon>
    </lineage>
</organism>
<gene>
    <name evidence="3" type="ORF">LSCM1_03250</name>
</gene>
<name>A0A836GG77_9TRYP</name>
<feature type="compositionally biased region" description="Polar residues" evidence="2">
    <location>
        <begin position="12"/>
        <end position="21"/>
    </location>
</feature>
<evidence type="ECO:0000313" key="4">
    <source>
        <dbReference type="Proteomes" id="UP000673552"/>
    </source>
</evidence>
<feature type="region of interest" description="Disordered" evidence="2">
    <location>
        <begin position="818"/>
        <end position="841"/>
    </location>
</feature>
<evidence type="ECO:0000313" key="3">
    <source>
        <dbReference type="EMBL" id="KAG5474466.1"/>
    </source>
</evidence>
<accession>A0A836GG77</accession>